<dbReference type="GO" id="GO:0043565">
    <property type="term" value="F:sequence-specific DNA binding"/>
    <property type="evidence" value="ECO:0007669"/>
    <property type="project" value="TreeGrafter"/>
</dbReference>
<dbReference type="InterPro" id="IPR036515">
    <property type="entry name" value="Transposase_17_sf"/>
</dbReference>
<accession>A0A4R8IUW4</accession>
<evidence type="ECO:0000313" key="3">
    <source>
        <dbReference type="Proteomes" id="UP000294914"/>
    </source>
</evidence>
<dbReference type="GO" id="GO:0004803">
    <property type="term" value="F:transposase activity"/>
    <property type="evidence" value="ECO:0007669"/>
    <property type="project" value="InterPro"/>
</dbReference>
<dbReference type="RefSeq" id="WP_134080946.1">
    <property type="nucleotide sequence ID" value="NZ_SOQX01000001.1"/>
</dbReference>
<dbReference type="NCBIfam" id="NF047646">
    <property type="entry name" value="REP_Tyr_transpos"/>
    <property type="match status" value="1"/>
</dbReference>
<keyword evidence="3" id="KW-1185">Reference proteome</keyword>
<dbReference type="GO" id="GO:0006313">
    <property type="term" value="P:DNA transposition"/>
    <property type="evidence" value="ECO:0007669"/>
    <property type="project" value="InterPro"/>
</dbReference>
<proteinExistence type="predicted"/>
<organism evidence="2 3">
    <name type="scientific">Thiohalophilus thiocyanatoxydans</name>
    <dbReference type="NCBI Taxonomy" id="381308"/>
    <lineage>
        <taxon>Bacteria</taxon>
        <taxon>Pseudomonadati</taxon>
        <taxon>Pseudomonadota</taxon>
        <taxon>Gammaproteobacteria</taxon>
        <taxon>Thiohalomonadales</taxon>
        <taxon>Thiohalophilaceae</taxon>
        <taxon>Thiohalophilus</taxon>
    </lineage>
</organism>
<dbReference type="PANTHER" id="PTHR36966">
    <property type="entry name" value="REP-ASSOCIATED TYROSINE TRANSPOSASE"/>
    <property type="match status" value="1"/>
</dbReference>
<dbReference type="Proteomes" id="UP000294914">
    <property type="component" value="Unassembled WGS sequence"/>
</dbReference>
<evidence type="ECO:0000259" key="1">
    <source>
        <dbReference type="SMART" id="SM01321"/>
    </source>
</evidence>
<dbReference type="Gene3D" id="3.30.70.1290">
    <property type="entry name" value="Transposase IS200-like"/>
    <property type="match status" value="1"/>
</dbReference>
<name>A0A4R8IUW4_9GAMM</name>
<reference evidence="2 3" key="1">
    <citation type="submission" date="2019-03" db="EMBL/GenBank/DDBJ databases">
        <title>Genomic Encyclopedia of Type Strains, Phase IV (KMG-IV): sequencing the most valuable type-strain genomes for metagenomic binning, comparative biology and taxonomic classification.</title>
        <authorList>
            <person name="Goeker M."/>
        </authorList>
    </citation>
    <scope>NUCLEOTIDE SEQUENCE [LARGE SCALE GENOMIC DNA]</scope>
    <source>
        <strain evidence="2 3">DSM 16326</strain>
    </source>
</reference>
<dbReference type="EMBL" id="SOQX01000001">
    <property type="protein sequence ID" value="TDY04224.1"/>
    <property type="molecule type" value="Genomic_DNA"/>
</dbReference>
<dbReference type="InterPro" id="IPR052715">
    <property type="entry name" value="RAYT_transposase"/>
</dbReference>
<gene>
    <name evidence="2" type="ORF">EDC23_0597</name>
</gene>
<dbReference type="OrthoDB" id="9794403at2"/>
<dbReference type="AlphaFoldDB" id="A0A4R8IUW4"/>
<sequence length="167" mass="20189">MGQIRRYHVADIPVFITAVCHNRYPYLKPETNKQLILSVMREVKVEMDYRMLGYVILDNHFHWIIKPEGSNDFSRIMQSVKLRFTRRAQQNDHRIWQRRFWDHLIRDEADLHQHLDYIHFNPVKHGYSASPMEYNWSSYGEYLRRGYYSPDWGIHREPEGLGGLVPE</sequence>
<evidence type="ECO:0000313" key="2">
    <source>
        <dbReference type="EMBL" id="TDY04224.1"/>
    </source>
</evidence>
<feature type="domain" description="Transposase IS200-like" evidence="1">
    <location>
        <begin position="9"/>
        <end position="121"/>
    </location>
</feature>
<dbReference type="SMART" id="SM01321">
    <property type="entry name" value="Y1_Tnp"/>
    <property type="match status" value="1"/>
</dbReference>
<dbReference type="Pfam" id="PF01797">
    <property type="entry name" value="Y1_Tnp"/>
    <property type="match status" value="1"/>
</dbReference>
<dbReference type="SUPFAM" id="SSF143422">
    <property type="entry name" value="Transposase IS200-like"/>
    <property type="match status" value="1"/>
</dbReference>
<dbReference type="InterPro" id="IPR002686">
    <property type="entry name" value="Transposase_17"/>
</dbReference>
<comment type="caution">
    <text evidence="2">The sequence shown here is derived from an EMBL/GenBank/DDBJ whole genome shotgun (WGS) entry which is preliminary data.</text>
</comment>
<protein>
    <submittedName>
        <fullName evidence="2">Putative transposase</fullName>
    </submittedName>
</protein>
<dbReference type="PANTHER" id="PTHR36966:SF1">
    <property type="entry name" value="REP-ASSOCIATED TYROSINE TRANSPOSASE"/>
    <property type="match status" value="1"/>
</dbReference>